<dbReference type="OMA" id="RVGPNIW"/>
<organism evidence="3 4">
    <name type="scientific">Theobroma cacao</name>
    <name type="common">Cacao</name>
    <name type="synonym">Cocoa</name>
    <dbReference type="NCBI Taxonomy" id="3641"/>
    <lineage>
        <taxon>Eukaryota</taxon>
        <taxon>Viridiplantae</taxon>
        <taxon>Streptophyta</taxon>
        <taxon>Embryophyta</taxon>
        <taxon>Tracheophyta</taxon>
        <taxon>Spermatophyta</taxon>
        <taxon>Magnoliopsida</taxon>
        <taxon>eudicotyledons</taxon>
        <taxon>Gunneridae</taxon>
        <taxon>Pentapetalae</taxon>
        <taxon>rosids</taxon>
        <taxon>malvids</taxon>
        <taxon>Malvales</taxon>
        <taxon>Malvaceae</taxon>
        <taxon>Byttnerioideae</taxon>
        <taxon>Theobroma</taxon>
    </lineage>
</organism>
<dbReference type="AlphaFoldDB" id="A0A061G1T1"/>
<dbReference type="InterPro" id="IPR029058">
    <property type="entry name" value="AB_hydrolase_fold"/>
</dbReference>
<dbReference type="GO" id="GO:0016787">
    <property type="term" value="F:hydrolase activity"/>
    <property type="evidence" value="ECO:0007669"/>
    <property type="project" value="UniProtKB-KW"/>
</dbReference>
<dbReference type="Gramene" id="EOY23536">
    <property type="protein sequence ID" value="EOY23536"/>
    <property type="gene ID" value="TCM_015404"/>
</dbReference>
<gene>
    <name evidence="3" type="ORF">TCM_015404</name>
</gene>
<dbReference type="Gene3D" id="3.40.50.1820">
    <property type="entry name" value="alpha/beta hydrolase"/>
    <property type="match status" value="1"/>
</dbReference>
<dbReference type="PANTHER" id="PTHR31479">
    <property type="entry name" value="ALPHA/BETA-HYDROLASES SUPERFAMILY PROTEIN"/>
    <property type="match status" value="1"/>
</dbReference>
<dbReference type="Proteomes" id="UP000026915">
    <property type="component" value="Chromosome 3"/>
</dbReference>
<evidence type="ECO:0000259" key="2">
    <source>
        <dbReference type="Pfam" id="PF01764"/>
    </source>
</evidence>
<evidence type="ECO:0000313" key="3">
    <source>
        <dbReference type="EMBL" id="EOY23536.1"/>
    </source>
</evidence>
<dbReference type="eggNOG" id="ENOG502QWRG">
    <property type="taxonomic scope" value="Eukaryota"/>
</dbReference>
<dbReference type="Pfam" id="PF01764">
    <property type="entry name" value="Lipase_3"/>
    <property type="match status" value="1"/>
</dbReference>
<dbReference type="FunCoup" id="A0A061G1T1">
    <property type="interactions" value="18"/>
</dbReference>
<accession>A0A061G1T1</accession>
<protein>
    <submittedName>
        <fullName evidence="3">Lipase class 3-related protein, putative</fullName>
    </submittedName>
</protein>
<dbReference type="SUPFAM" id="SSF53474">
    <property type="entry name" value="alpha/beta-Hydrolases"/>
    <property type="match status" value="1"/>
</dbReference>
<name>A0A061G1T1_THECC</name>
<reference evidence="3 4" key="1">
    <citation type="journal article" date="2013" name="Genome Biol.">
        <title>The genome sequence of the most widely cultivated cacao type and its use to identify candidate genes regulating pod color.</title>
        <authorList>
            <person name="Motamayor J.C."/>
            <person name="Mockaitis K."/>
            <person name="Schmutz J."/>
            <person name="Haiminen N."/>
            <person name="Iii D.L."/>
            <person name="Cornejo O."/>
            <person name="Findley S.D."/>
            <person name="Zheng P."/>
            <person name="Utro F."/>
            <person name="Royaert S."/>
            <person name="Saski C."/>
            <person name="Jenkins J."/>
            <person name="Podicheti R."/>
            <person name="Zhao M."/>
            <person name="Scheffler B.E."/>
            <person name="Stack J.C."/>
            <person name="Feltus F.A."/>
            <person name="Mustiga G.M."/>
            <person name="Amores F."/>
            <person name="Phillips W."/>
            <person name="Marelli J.P."/>
            <person name="May G.D."/>
            <person name="Shapiro H."/>
            <person name="Ma J."/>
            <person name="Bustamante C.D."/>
            <person name="Schnell R.J."/>
            <person name="Main D."/>
            <person name="Gilbert D."/>
            <person name="Parida L."/>
            <person name="Kuhn D.N."/>
        </authorList>
    </citation>
    <scope>NUCLEOTIDE SEQUENCE [LARGE SCALE GENOMIC DNA]</scope>
    <source>
        <strain evidence="4">cv. Matina 1-6</strain>
    </source>
</reference>
<dbReference type="EMBL" id="CM001881">
    <property type="protein sequence ID" value="EOY23536.1"/>
    <property type="molecule type" value="Genomic_DNA"/>
</dbReference>
<keyword evidence="1" id="KW-0378">Hydrolase</keyword>
<keyword evidence="4" id="KW-1185">Reference proteome</keyword>
<dbReference type="InParanoid" id="A0A061G1T1"/>
<evidence type="ECO:0000256" key="1">
    <source>
        <dbReference type="ARBA" id="ARBA00022801"/>
    </source>
</evidence>
<proteinExistence type="predicted"/>
<evidence type="ECO:0000313" key="4">
    <source>
        <dbReference type="Proteomes" id="UP000026915"/>
    </source>
</evidence>
<dbReference type="GO" id="GO:0006629">
    <property type="term" value="P:lipid metabolic process"/>
    <property type="evidence" value="ECO:0007669"/>
    <property type="project" value="InterPro"/>
</dbReference>
<feature type="domain" description="Fungal lipase-type" evidence="2">
    <location>
        <begin position="164"/>
        <end position="203"/>
    </location>
</feature>
<dbReference type="InterPro" id="IPR002921">
    <property type="entry name" value="Fungal_lipase-type"/>
</dbReference>
<sequence length="366" mass="41081">MKFSNSECITLGKPFFIGLKVMAPDSAIFSHSGPSHLTAIDWTNEHHRRSIAASLVQGVYVLERDRQKNRQGPQACSPPWWESFNFQLNHLLIDDVDQSIFGAIYEFINFSSRNYSTPQNAPHHVIAFRGTLNAPASISRDLKLDLQCICNRLHVSSRFQLAMKCVEDIAATATADRSNIWLAGHSLGSAVALLAGKNLTKMGCLVETYLFNPPFLSAPVEILKPQVLKNGIRFTNSVVNAALAIAIKGRQPKPERDDQFTALSSWTPYLFVNPTDIICSEYKGYFEHRKIMEEIGAGKIERLSTQNSIVCLFSTVLRKNSEPLHLLPSAYLTINQSPLPGFKRAHGIEQWWDPNFNGQVELHQFK</sequence>
<dbReference type="PANTHER" id="PTHR31479:SF34">
    <property type="entry name" value="CLASS 3-RELATED PROTEIN, PUTATIVE-RELATED"/>
    <property type="match status" value="1"/>
</dbReference>
<dbReference type="STRING" id="3641.A0A061G1T1"/>
<dbReference type="HOGENOM" id="CLU_042725_2_1_1"/>